<feature type="compositionally biased region" description="Polar residues" evidence="2">
    <location>
        <begin position="579"/>
        <end position="598"/>
    </location>
</feature>
<proteinExistence type="inferred from homology"/>
<protein>
    <submittedName>
        <fullName evidence="5">Acid protease</fullName>
    </submittedName>
</protein>
<dbReference type="InterPro" id="IPR033121">
    <property type="entry name" value="PEPTIDASE_A1"/>
</dbReference>
<feature type="region of interest" description="Disordered" evidence="2">
    <location>
        <begin position="516"/>
        <end position="598"/>
    </location>
</feature>
<dbReference type="PANTHER" id="PTHR47965:SF101">
    <property type="entry name" value="HYPOTHETICAL ASPARTYL PROTEASE (EUROFUNG)-RELATED"/>
    <property type="match status" value="1"/>
</dbReference>
<evidence type="ECO:0000259" key="4">
    <source>
        <dbReference type="PROSITE" id="PS51767"/>
    </source>
</evidence>
<accession>A0A9P4M4C5</accession>
<evidence type="ECO:0000256" key="2">
    <source>
        <dbReference type="SAM" id="MobiDB-lite"/>
    </source>
</evidence>
<sequence>MPLQPRAAASATPTPLPFLVKATGKFDGNDGQWSTFDLKIGNPDQEFRVLVSTSGEVSWVPLAEGCVATSDTGPLPSNCSDTRGVDPSGASSTLLGYNASLSKASDPQTLGTYQLQLNPDLDIDNFGTAYNISATYYQDSFQLASGVSSSDGSSLQLTQSDTVFAGVADANLWVGTIGLGLGDVTDLSGGNETSFMQSLVDGAHIPSRSWGYTAGAAYKSNGGYSGNLVLGGYDQSRFDSTHSASFTMPQSNQQSLLRVNLKSLEIGSWSPPLDTFPAEVILDSTLPYMYLPDNMCDALAQQLGLQYDNITDLFLVNDTQRATNQNIGSITIILQDISDMSTQTSISFPYAAFDLTASFPIYTDGPRSYFPLRRSVNGQNTLGRVFFQEAYVIANYEQRNFTVAKTTFPSQAPAPQITPIYSSRFPSPTPTPPSHHGISGGAIAGIVIGAVAAVLLAVGAWFLFARRRKAKGKADYEKQQFEDEEAERRRRQTMISTVGTEDGTMVSYEMDTIPQRAESGAGRPGHHRQISELSSDTDTSRGGGRKTRMSEIFELEGGAPDTMALQRNEQRVNEPPPSTQRTNSDHIVSPTTPLSGAP</sequence>
<comment type="similarity">
    <text evidence="1">Belongs to the peptidase A1 family.</text>
</comment>
<dbReference type="PRINTS" id="PR00792">
    <property type="entry name" value="PEPSIN"/>
</dbReference>
<keyword evidence="6" id="KW-1185">Reference proteome</keyword>
<feature type="region of interest" description="Disordered" evidence="2">
    <location>
        <begin position="473"/>
        <end position="495"/>
    </location>
</feature>
<evidence type="ECO:0000313" key="5">
    <source>
        <dbReference type="EMBL" id="KAF2096655.1"/>
    </source>
</evidence>
<dbReference type="OrthoDB" id="4074350at2759"/>
<organism evidence="5 6">
    <name type="scientific">Rhizodiscina lignyota</name>
    <dbReference type="NCBI Taxonomy" id="1504668"/>
    <lineage>
        <taxon>Eukaryota</taxon>
        <taxon>Fungi</taxon>
        <taxon>Dikarya</taxon>
        <taxon>Ascomycota</taxon>
        <taxon>Pezizomycotina</taxon>
        <taxon>Dothideomycetes</taxon>
        <taxon>Pleosporomycetidae</taxon>
        <taxon>Aulographales</taxon>
        <taxon>Rhizodiscinaceae</taxon>
        <taxon>Rhizodiscina</taxon>
    </lineage>
</organism>
<dbReference type="InterPro" id="IPR034164">
    <property type="entry name" value="Pepsin-like_dom"/>
</dbReference>
<keyword evidence="5" id="KW-0378">Hydrolase</keyword>
<dbReference type="SUPFAM" id="SSF50630">
    <property type="entry name" value="Acid proteases"/>
    <property type="match status" value="1"/>
</dbReference>
<dbReference type="CDD" id="cd05471">
    <property type="entry name" value="pepsin_like"/>
    <property type="match status" value="1"/>
</dbReference>
<keyword evidence="5" id="KW-0645">Protease</keyword>
<keyword evidence="3" id="KW-0472">Membrane</keyword>
<keyword evidence="3" id="KW-1133">Transmembrane helix</keyword>
<dbReference type="PANTHER" id="PTHR47965">
    <property type="entry name" value="ASPARTYL PROTEASE-RELATED"/>
    <property type="match status" value="1"/>
</dbReference>
<evidence type="ECO:0000256" key="1">
    <source>
        <dbReference type="ARBA" id="ARBA00007447"/>
    </source>
</evidence>
<dbReference type="AlphaFoldDB" id="A0A9P4M4C5"/>
<dbReference type="InterPro" id="IPR021109">
    <property type="entry name" value="Peptidase_aspartic_dom_sf"/>
</dbReference>
<feature type="domain" description="Peptidase A1" evidence="4">
    <location>
        <begin position="34"/>
        <end position="404"/>
    </location>
</feature>
<comment type="caution">
    <text evidence="5">The sequence shown here is derived from an EMBL/GenBank/DDBJ whole genome shotgun (WGS) entry which is preliminary data.</text>
</comment>
<evidence type="ECO:0000256" key="3">
    <source>
        <dbReference type="SAM" id="Phobius"/>
    </source>
</evidence>
<dbReference type="Gene3D" id="2.40.70.10">
    <property type="entry name" value="Acid Proteases"/>
    <property type="match status" value="2"/>
</dbReference>
<dbReference type="EMBL" id="ML978129">
    <property type="protein sequence ID" value="KAF2096655.1"/>
    <property type="molecule type" value="Genomic_DNA"/>
</dbReference>
<dbReference type="Proteomes" id="UP000799772">
    <property type="component" value="Unassembled WGS sequence"/>
</dbReference>
<dbReference type="InterPro" id="IPR001461">
    <property type="entry name" value="Aspartic_peptidase_A1"/>
</dbReference>
<dbReference type="GO" id="GO:0009277">
    <property type="term" value="C:fungal-type cell wall"/>
    <property type="evidence" value="ECO:0007669"/>
    <property type="project" value="TreeGrafter"/>
</dbReference>
<dbReference type="PROSITE" id="PS51767">
    <property type="entry name" value="PEPTIDASE_A1"/>
    <property type="match status" value="1"/>
</dbReference>
<dbReference type="GO" id="GO:0005576">
    <property type="term" value="C:extracellular region"/>
    <property type="evidence" value="ECO:0007669"/>
    <property type="project" value="TreeGrafter"/>
</dbReference>
<keyword evidence="3" id="KW-0812">Transmembrane</keyword>
<dbReference type="GO" id="GO:0031505">
    <property type="term" value="P:fungal-type cell wall organization"/>
    <property type="evidence" value="ECO:0007669"/>
    <property type="project" value="TreeGrafter"/>
</dbReference>
<dbReference type="GO" id="GO:0004190">
    <property type="term" value="F:aspartic-type endopeptidase activity"/>
    <property type="evidence" value="ECO:0007669"/>
    <property type="project" value="InterPro"/>
</dbReference>
<feature type="transmembrane region" description="Helical" evidence="3">
    <location>
        <begin position="442"/>
        <end position="464"/>
    </location>
</feature>
<gene>
    <name evidence="5" type="ORF">NA57DRAFT_78255</name>
</gene>
<dbReference type="Pfam" id="PF00026">
    <property type="entry name" value="Asp"/>
    <property type="match status" value="1"/>
</dbReference>
<dbReference type="GO" id="GO:0006508">
    <property type="term" value="P:proteolysis"/>
    <property type="evidence" value="ECO:0007669"/>
    <property type="project" value="UniProtKB-KW"/>
</dbReference>
<dbReference type="CDD" id="cd12087">
    <property type="entry name" value="TM_EGFR-like"/>
    <property type="match status" value="1"/>
</dbReference>
<reference evidence="5" key="1">
    <citation type="journal article" date="2020" name="Stud. Mycol.">
        <title>101 Dothideomycetes genomes: a test case for predicting lifestyles and emergence of pathogens.</title>
        <authorList>
            <person name="Haridas S."/>
            <person name="Albert R."/>
            <person name="Binder M."/>
            <person name="Bloem J."/>
            <person name="Labutti K."/>
            <person name="Salamov A."/>
            <person name="Andreopoulos B."/>
            <person name="Baker S."/>
            <person name="Barry K."/>
            <person name="Bills G."/>
            <person name="Bluhm B."/>
            <person name="Cannon C."/>
            <person name="Castanera R."/>
            <person name="Culley D."/>
            <person name="Daum C."/>
            <person name="Ezra D."/>
            <person name="Gonzalez J."/>
            <person name="Henrissat B."/>
            <person name="Kuo A."/>
            <person name="Liang C."/>
            <person name="Lipzen A."/>
            <person name="Lutzoni F."/>
            <person name="Magnuson J."/>
            <person name="Mondo S."/>
            <person name="Nolan M."/>
            <person name="Ohm R."/>
            <person name="Pangilinan J."/>
            <person name="Park H.-J."/>
            <person name="Ramirez L."/>
            <person name="Alfaro M."/>
            <person name="Sun H."/>
            <person name="Tritt A."/>
            <person name="Yoshinaga Y."/>
            <person name="Zwiers L.-H."/>
            <person name="Turgeon B."/>
            <person name="Goodwin S."/>
            <person name="Spatafora J."/>
            <person name="Crous P."/>
            <person name="Grigoriev I."/>
        </authorList>
    </citation>
    <scope>NUCLEOTIDE SEQUENCE</scope>
    <source>
        <strain evidence="5">CBS 133067</strain>
    </source>
</reference>
<evidence type="ECO:0000313" key="6">
    <source>
        <dbReference type="Proteomes" id="UP000799772"/>
    </source>
</evidence>
<name>A0A9P4M4C5_9PEZI</name>